<gene>
    <name evidence="1" type="ORF">QFC20_002585</name>
</gene>
<dbReference type="Proteomes" id="UP001230649">
    <property type="component" value="Unassembled WGS sequence"/>
</dbReference>
<evidence type="ECO:0000313" key="2">
    <source>
        <dbReference type="Proteomes" id="UP001230649"/>
    </source>
</evidence>
<keyword evidence="2" id="KW-1185">Reference proteome</keyword>
<sequence>MQQRIPDMLTTSALSQSGTLYDRPETDAARERELQQPFGIKLRKLVTGSLNFYRVHMLYFIITPLIMSGIFYAGNTEYRIDYVDCLFLCVSAMAVTGLATNNLSQLTGFQQALLFIQMIMGNILTISLVMIMVRQYFFRQEFRHIIEARRKAELEAAQKSGEVTSPLQKLRRLSQSFAGNPMAPPAQGPTEPSKLRWTDLFRHSAPPTAENTPRHSLDEARAARSEDSHQSTPDSLEKAHRDHQAETLVTPPRRPVMPERQTSGSKIGKKKKGWKGTKLRTDMIQRVEGGGVGLVNPMGWYHSPMESGREEFELREAPPPPTPTVGIMQQPAEPEEPMVESPTSLSPVHSRNHHSPADEARRSSEPTHHFDPQPVPAEEKFPRTKTIAFDDNIDRDKPQRGTAPVAPTRDFVYPTYGRTTGYLPRTGTIRSSNAGTGLPMTKTMTRRTAAGSVSGGRLLPATSTFDSSAMPRTMTLNQTAKTTDFGGFPTPLALLRAGFDTLFPKQSEKLARTFTMQRTLSNPASLSNPEVKEVGYISFDAIVGRNSHFHDLTKEEHDELGGVEYRALRILFWIVLLYYICFQLFAFIITGPYIAAKNYQDVFRAQYRFVPEYWFSAFQVVSAFSNTGMSLCDQSMVPFQSAYVLIAGMFGPWAWVAWRLMGWLVVFILIFAGNTAFPIFLRLIIWTIYRLTPLGSRVRETLQFLLDHPRRCFIYLFPSTQTWFLVFVMVTLTLTDWVCFLVLDIGNPVIDAIPVGKRVAAAFLQSAAVRAAGFGIVPLNALAPAVKYPIAMSVRSTNVYEEKSLGVFNDNPDDDEPQDQGPQAITKYLGWHARRQLAFDIWWLAGALWVVCIVERGQLSQESNAPWFSIFNIIFELVSAYGTVGLSLGVGYDNFSLCGAFRPLSKVVIILVMIRGRHRGLPVAIDRAVMLPRDLKVVEEKQFEDDAQRLARRATRRSSVVASSAYPGSPRPFDPPTQPTLTHIRSRSNGAETMIPFKLSDNVEDSDVPLQRVTSPGQLDRAFSLNRSRKARSNSGDSRPEDITSAMSASAIDTSPELRSPRMDPHHEASVAPGSTFSARYNAPGAGIDAHGAPRSLGTLKESALSRHPTMN</sequence>
<name>A0ACC2WHQ7_9TREE</name>
<comment type="caution">
    <text evidence="1">The sequence shown here is derived from an EMBL/GenBank/DDBJ whole genome shotgun (WGS) entry which is preliminary data.</text>
</comment>
<reference evidence="1" key="1">
    <citation type="submission" date="2023-04" db="EMBL/GenBank/DDBJ databases">
        <title>Draft Genome sequencing of Naganishia species isolated from polar environments using Oxford Nanopore Technology.</title>
        <authorList>
            <person name="Leo P."/>
            <person name="Venkateswaran K."/>
        </authorList>
    </citation>
    <scope>NUCLEOTIDE SEQUENCE</scope>
    <source>
        <strain evidence="1">MNA-CCFEE 5262</strain>
    </source>
</reference>
<protein>
    <submittedName>
        <fullName evidence="1">Uncharacterized protein</fullName>
    </submittedName>
</protein>
<proteinExistence type="predicted"/>
<evidence type="ECO:0000313" key="1">
    <source>
        <dbReference type="EMBL" id="KAJ9111294.1"/>
    </source>
</evidence>
<accession>A0ACC2WHQ7</accession>
<organism evidence="1 2">
    <name type="scientific">Naganishia adeliensis</name>
    <dbReference type="NCBI Taxonomy" id="92952"/>
    <lineage>
        <taxon>Eukaryota</taxon>
        <taxon>Fungi</taxon>
        <taxon>Dikarya</taxon>
        <taxon>Basidiomycota</taxon>
        <taxon>Agaricomycotina</taxon>
        <taxon>Tremellomycetes</taxon>
        <taxon>Filobasidiales</taxon>
        <taxon>Filobasidiaceae</taxon>
        <taxon>Naganishia</taxon>
    </lineage>
</organism>
<dbReference type="EMBL" id="JASBWS010000019">
    <property type="protein sequence ID" value="KAJ9111294.1"/>
    <property type="molecule type" value="Genomic_DNA"/>
</dbReference>